<accession>A0A3Q3BJE7</accession>
<dbReference type="Ensembl" id="ENSKMAT00000029953.1">
    <property type="protein sequence ID" value="ENSKMAP00000029586.1"/>
    <property type="gene ID" value="ENSKMAG00000021911.1"/>
</dbReference>
<sequence length="201" mass="22632">MAVATMTYSKYLELVSDLVLEHAAQCFPLNHPPGSVLRIAALEDTIYRDKRDKVNAWDKFYLPKIVKMQVLGILEGVSCSSDELVLMTCEDRKLYAYDGEELHVVALGLDQLERKRIEYPSDVTYYNGSNCCCPSTREGSKVASKQSGVHHSTGRTIIHERKTFKTAANPVRSSHQGTQGLCLRLYRPRGSKVKGHDRTVR</sequence>
<protein>
    <submittedName>
        <fullName evidence="1">Uncharacterized protein</fullName>
    </submittedName>
</protein>
<dbReference type="GeneTree" id="ENSGT00390000001663"/>
<dbReference type="AlphaFoldDB" id="A0A3Q3BJE7"/>
<dbReference type="Pfam" id="PF02393">
    <property type="entry name" value="US22"/>
    <property type="match status" value="1"/>
</dbReference>
<evidence type="ECO:0000313" key="2">
    <source>
        <dbReference type="Proteomes" id="UP000264800"/>
    </source>
</evidence>
<keyword evidence="2" id="KW-1185">Reference proteome</keyword>
<name>A0A3Q3BJE7_KRYMA</name>
<evidence type="ECO:0000313" key="1">
    <source>
        <dbReference type="Ensembl" id="ENSKMAP00000029586.1"/>
    </source>
</evidence>
<reference evidence="1" key="2">
    <citation type="submission" date="2025-09" db="UniProtKB">
        <authorList>
            <consortium name="Ensembl"/>
        </authorList>
    </citation>
    <scope>IDENTIFICATION</scope>
</reference>
<organism evidence="1 2">
    <name type="scientific">Kryptolebias marmoratus</name>
    <name type="common">Mangrove killifish</name>
    <name type="synonym">Rivulus marmoratus</name>
    <dbReference type="NCBI Taxonomy" id="37003"/>
    <lineage>
        <taxon>Eukaryota</taxon>
        <taxon>Metazoa</taxon>
        <taxon>Chordata</taxon>
        <taxon>Craniata</taxon>
        <taxon>Vertebrata</taxon>
        <taxon>Euteleostomi</taxon>
        <taxon>Actinopterygii</taxon>
        <taxon>Neopterygii</taxon>
        <taxon>Teleostei</taxon>
        <taxon>Neoteleostei</taxon>
        <taxon>Acanthomorphata</taxon>
        <taxon>Ovalentaria</taxon>
        <taxon>Atherinomorphae</taxon>
        <taxon>Cyprinodontiformes</taxon>
        <taxon>Rivulidae</taxon>
        <taxon>Kryptolebias</taxon>
    </lineage>
</organism>
<proteinExistence type="predicted"/>
<dbReference type="Proteomes" id="UP000264800">
    <property type="component" value="Unplaced"/>
</dbReference>
<dbReference type="InterPro" id="IPR003360">
    <property type="entry name" value="US22-like"/>
</dbReference>
<reference evidence="1" key="1">
    <citation type="submission" date="2025-08" db="UniProtKB">
        <authorList>
            <consortium name="Ensembl"/>
        </authorList>
    </citation>
    <scope>IDENTIFICATION</scope>
</reference>